<organism evidence="2 3">
    <name type="scientific">Sphingomonas faeni</name>
    <dbReference type="NCBI Taxonomy" id="185950"/>
    <lineage>
        <taxon>Bacteria</taxon>
        <taxon>Pseudomonadati</taxon>
        <taxon>Pseudomonadota</taxon>
        <taxon>Alphaproteobacteria</taxon>
        <taxon>Sphingomonadales</taxon>
        <taxon>Sphingomonadaceae</taxon>
        <taxon>Sphingomonas</taxon>
    </lineage>
</organism>
<sequence length="280" mass="31020">MSDIGVMSRILPYLRPTPHGPSAPFHTLQHLTNAEAGQLCCFSPTNLANAFLFAVNQSDPCSVDQPSNPSRPRTLCDRSRPQPGDITWRVPPPRRSTSPPSKRGKRLSVKNSPRLLNRKRSPNLLHAMPAVLSYSPLSIASKSRRWKGQTLAPSLQRSQPTALRLLLNTLPRFLRLNSRCATTPPAKRPRICSMRRVGALRNLEVAADLISQGPTDGNSRRRIPPIPRRTCRSMAPIVFLGVSLIRNVSRAPTTDRCAPERLCRASWDCSRTETGAALPH</sequence>
<evidence type="ECO:0000313" key="2">
    <source>
        <dbReference type="EMBL" id="PTW44238.1"/>
    </source>
</evidence>
<dbReference type="Proteomes" id="UP000244013">
    <property type="component" value="Unassembled WGS sequence"/>
</dbReference>
<evidence type="ECO:0000313" key="3">
    <source>
        <dbReference type="Proteomes" id="UP000244013"/>
    </source>
</evidence>
<evidence type="ECO:0000256" key="1">
    <source>
        <dbReference type="SAM" id="MobiDB-lite"/>
    </source>
</evidence>
<comment type="caution">
    <text evidence="2">The sequence shown here is derived from an EMBL/GenBank/DDBJ whole genome shotgun (WGS) entry which is preliminary data.</text>
</comment>
<reference evidence="2 3" key="1">
    <citation type="submission" date="2018-04" db="EMBL/GenBank/DDBJ databases">
        <title>Genomic Encyclopedia of Type Strains, Phase III (KMG-III): the genomes of soil and plant-associated and newly described type strains.</title>
        <authorList>
            <person name="Whitman W."/>
        </authorList>
    </citation>
    <scope>NUCLEOTIDE SEQUENCE [LARGE SCALE GENOMIC DNA]</scope>
    <source>
        <strain evidence="2 3">MA-olki</strain>
    </source>
</reference>
<feature type="region of interest" description="Disordered" evidence="1">
    <location>
        <begin position="60"/>
        <end position="122"/>
    </location>
</feature>
<dbReference type="AlphaFoldDB" id="A0A2T5TY95"/>
<accession>A0A2T5TY95</accession>
<feature type="compositionally biased region" description="Polar residues" evidence="1">
    <location>
        <begin position="60"/>
        <end position="71"/>
    </location>
</feature>
<proteinExistence type="predicted"/>
<gene>
    <name evidence="2" type="ORF">C8J25_11175</name>
</gene>
<protein>
    <submittedName>
        <fullName evidence="2">Uncharacterized protein</fullName>
    </submittedName>
</protein>
<name>A0A2T5TY95_9SPHN</name>
<dbReference type="EMBL" id="QAYE01000011">
    <property type="protein sequence ID" value="PTW44238.1"/>
    <property type="molecule type" value="Genomic_DNA"/>
</dbReference>